<evidence type="ECO:0000313" key="4">
    <source>
        <dbReference type="EMBL" id="KAJ9606929.1"/>
    </source>
</evidence>
<feature type="compositionally biased region" description="Polar residues" evidence="1">
    <location>
        <begin position="426"/>
        <end position="435"/>
    </location>
</feature>
<evidence type="ECO:0000256" key="1">
    <source>
        <dbReference type="SAM" id="MobiDB-lite"/>
    </source>
</evidence>
<evidence type="ECO:0000313" key="5">
    <source>
        <dbReference type="Proteomes" id="UP001172673"/>
    </source>
</evidence>
<gene>
    <name evidence="4" type="ORF">H2200_008940</name>
</gene>
<dbReference type="Proteomes" id="UP001172673">
    <property type="component" value="Unassembled WGS sequence"/>
</dbReference>
<proteinExistence type="predicted"/>
<organism evidence="4 5">
    <name type="scientific">Cladophialophora chaetospira</name>
    <dbReference type="NCBI Taxonomy" id="386627"/>
    <lineage>
        <taxon>Eukaryota</taxon>
        <taxon>Fungi</taxon>
        <taxon>Dikarya</taxon>
        <taxon>Ascomycota</taxon>
        <taxon>Pezizomycotina</taxon>
        <taxon>Eurotiomycetes</taxon>
        <taxon>Chaetothyriomycetidae</taxon>
        <taxon>Chaetothyriales</taxon>
        <taxon>Herpotrichiellaceae</taxon>
        <taxon>Cladophialophora</taxon>
    </lineage>
</organism>
<evidence type="ECO:0000256" key="3">
    <source>
        <dbReference type="SAM" id="SignalP"/>
    </source>
</evidence>
<name>A0AA38X4Z0_9EURO</name>
<dbReference type="AlphaFoldDB" id="A0AA38X4Z0"/>
<feature type="transmembrane region" description="Helical" evidence="2">
    <location>
        <begin position="320"/>
        <end position="343"/>
    </location>
</feature>
<dbReference type="EMBL" id="JAPDRK010000013">
    <property type="protein sequence ID" value="KAJ9606929.1"/>
    <property type="molecule type" value="Genomic_DNA"/>
</dbReference>
<keyword evidence="3" id="KW-0732">Signal</keyword>
<sequence>MQPGTPTLLFFVPGLLYMQAVAGQFNSDEPQGLCSYLYADANATSDGSFDGTFSPSAKSNGLGLWRVTVNTNYTNEKISTAQSRATEESPDAVANVWLDPFKGTDLNNGGNPYSACAFSFKGLPQNTIERGQHDDGTCTQMLSQKCVAALEEVAANSAKWLVQNPTVGPYSNLTPPILEPICQQISECAPYFDDGSPLYPTLNTYTLTDNVTKPVNCSFTDGVFGPHDVVEADYNSPPGFSFPYNGTSPAQAYDELVYTVWPVMTVVMPPANNTRYSSIANAYATLTCLRAKSISYNYRTPPDLPKPKAVHFPGPFSKGAIAGIAVGAVMGVAVVAAAAFWFWRRRKSRIAGDQKVAVGADLSKPPRLIDGKELYQLETKLAVAELDTCRRAEIGEDPSRELSGEPAKEPIAPQELPGSISVAPKNESSTTSMGE</sequence>
<keyword evidence="2" id="KW-0472">Membrane</keyword>
<accession>A0AA38X4Z0</accession>
<protein>
    <submittedName>
        <fullName evidence="4">Uncharacterized protein</fullName>
    </submittedName>
</protein>
<feature type="signal peptide" evidence="3">
    <location>
        <begin position="1"/>
        <end position="23"/>
    </location>
</feature>
<feature type="compositionally biased region" description="Basic and acidic residues" evidence="1">
    <location>
        <begin position="392"/>
        <end position="408"/>
    </location>
</feature>
<comment type="caution">
    <text evidence="4">The sequence shown here is derived from an EMBL/GenBank/DDBJ whole genome shotgun (WGS) entry which is preliminary data.</text>
</comment>
<feature type="region of interest" description="Disordered" evidence="1">
    <location>
        <begin position="392"/>
        <end position="435"/>
    </location>
</feature>
<feature type="chain" id="PRO_5041451822" evidence="3">
    <location>
        <begin position="24"/>
        <end position="435"/>
    </location>
</feature>
<evidence type="ECO:0000256" key="2">
    <source>
        <dbReference type="SAM" id="Phobius"/>
    </source>
</evidence>
<reference evidence="4" key="1">
    <citation type="submission" date="2022-10" db="EMBL/GenBank/DDBJ databases">
        <title>Culturing micro-colonial fungi from biological soil crusts in the Mojave desert and describing Neophaeococcomyces mojavensis, and introducing the new genera and species Taxawa tesnikishii.</title>
        <authorList>
            <person name="Kurbessoian T."/>
            <person name="Stajich J.E."/>
        </authorList>
    </citation>
    <scope>NUCLEOTIDE SEQUENCE</scope>
    <source>
        <strain evidence="4">TK_41</strain>
    </source>
</reference>
<keyword evidence="2" id="KW-0812">Transmembrane</keyword>
<keyword evidence="5" id="KW-1185">Reference proteome</keyword>
<keyword evidence="2" id="KW-1133">Transmembrane helix</keyword>